<dbReference type="PANTHER" id="PTHR12526">
    <property type="entry name" value="GLYCOSYLTRANSFERASE"/>
    <property type="match status" value="1"/>
</dbReference>
<dbReference type="Proteomes" id="UP000186868">
    <property type="component" value="Unassembled WGS sequence"/>
</dbReference>
<feature type="domain" description="Glycosyl transferase family 1" evidence="1">
    <location>
        <begin position="193"/>
        <end position="347"/>
    </location>
</feature>
<protein>
    <submittedName>
        <fullName evidence="3">Uncharacterized protein</fullName>
    </submittedName>
</protein>
<proteinExistence type="predicted"/>
<dbReference type="STRING" id="1921803.NIES593_07280"/>
<dbReference type="OrthoDB" id="9816564at2"/>
<feature type="domain" description="Glycosyltransferase subfamily 4-like N-terminal" evidence="2">
    <location>
        <begin position="23"/>
        <end position="179"/>
    </location>
</feature>
<evidence type="ECO:0000259" key="1">
    <source>
        <dbReference type="Pfam" id="PF00534"/>
    </source>
</evidence>
<dbReference type="Gene3D" id="3.40.50.2000">
    <property type="entry name" value="Glycogen Phosphorylase B"/>
    <property type="match status" value="2"/>
</dbReference>
<dbReference type="InterPro" id="IPR028098">
    <property type="entry name" value="Glyco_trans_4-like_N"/>
</dbReference>
<comment type="caution">
    <text evidence="3">The sequence shown here is derived from an EMBL/GenBank/DDBJ whole genome shotgun (WGS) entry which is preliminary data.</text>
</comment>
<dbReference type="Pfam" id="PF00534">
    <property type="entry name" value="Glycos_transf_1"/>
    <property type="match status" value="1"/>
</dbReference>
<dbReference type="EMBL" id="MRCB01000006">
    <property type="protein sequence ID" value="OKH24471.1"/>
    <property type="molecule type" value="Genomic_DNA"/>
</dbReference>
<dbReference type="RefSeq" id="WP_073598952.1">
    <property type="nucleotide sequence ID" value="NZ_MRCB01000006.1"/>
</dbReference>
<dbReference type="CDD" id="cd03794">
    <property type="entry name" value="GT4_WbuB-like"/>
    <property type="match status" value="1"/>
</dbReference>
<sequence length="381" mass="42570">MRILVASIFEASSQKAHVINTVKMAQGFARLGHEVTIICCQAPEGAVSPDKLAKIYGLTEPLRWVQLPKKILGHKINEYRWFALLALPFVLQIRPDLVYARNDGYPGLTVTSKYGIPTVAESHAHVGTNTIPFLSLVELTRDRAFLVWVTISHRLVDYYHSLGVPKDKLIVLCDAVDLKFFQRPEHLPPSPYSGNRANVAYVGHLYDYKGIPTVLEAAAKLPDIHFHLVGGLPEDINRQQKRAQELKLDNVTFHGLQPQVEVPKFLWHADVLLLPPSQHHPSAAWTSPVKLGEYLASGTPIVATDILALRDWLTDDEVEFVEPDNPEALAKGIANLLSNKQRAEQLRVSGLGKAQELSYEKRAAAILKYCKKDTPSLKQRL</sequence>
<dbReference type="SUPFAM" id="SSF53756">
    <property type="entry name" value="UDP-Glycosyltransferase/glycogen phosphorylase"/>
    <property type="match status" value="1"/>
</dbReference>
<dbReference type="InterPro" id="IPR001296">
    <property type="entry name" value="Glyco_trans_1"/>
</dbReference>
<gene>
    <name evidence="3" type="ORF">NIES593_07280</name>
</gene>
<evidence type="ECO:0000259" key="2">
    <source>
        <dbReference type="Pfam" id="PF13439"/>
    </source>
</evidence>
<evidence type="ECO:0000313" key="4">
    <source>
        <dbReference type="Proteomes" id="UP000186868"/>
    </source>
</evidence>
<accession>A0A1U7HLP4</accession>
<evidence type="ECO:0000313" key="3">
    <source>
        <dbReference type="EMBL" id="OKH24471.1"/>
    </source>
</evidence>
<dbReference type="Pfam" id="PF13439">
    <property type="entry name" value="Glyco_transf_4"/>
    <property type="match status" value="1"/>
</dbReference>
<reference evidence="3 4" key="1">
    <citation type="submission" date="2016-11" db="EMBL/GenBank/DDBJ databases">
        <title>Draft Genome Sequences of Nine Cyanobacterial Strains from Diverse Habitats.</title>
        <authorList>
            <person name="Zhu T."/>
            <person name="Hou S."/>
            <person name="Lu X."/>
            <person name="Hess W.R."/>
        </authorList>
    </citation>
    <scope>NUCLEOTIDE SEQUENCE [LARGE SCALE GENOMIC DNA]</scope>
    <source>
        <strain evidence="3 4">NIES-593</strain>
    </source>
</reference>
<dbReference type="GO" id="GO:0016757">
    <property type="term" value="F:glycosyltransferase activity"/>
    <property type="evidence" value="ECO:0007669"/>
    <property type="project" value="InterPro"/>
</dbReference>
<dbReference type="AlphaFoldDB" id="A0A1U7HLP4"/>
<keyword evidence="4" id="KW-1185">Reference proteome</keyword>
<name>A0A1U7HLP4_9CYAN</name>
<organism evidence="3 4">
    <name type="scientific">Hydrococcus rivularis NIES-593</name>
    <dbReference type="NCBI Taxonomy" id="1921803"/>
    <lineage>
        <taxon>Bacteria</taxon>
        <taxon>Bacillati</taxon>
        <taxon>Cyanobacteriota</taxon>
        <taxon>Cyanophyceae</taxon>
        <taxon>Pleurocapsales</taxon>
        <taxon>Hydrococcaceae</taxon>
        <taxon>Hydrococcus</taxon>
    </lineage>
</organism>